<feature type="domain" description="Flagellar motor switch protein FliN-like C-terminal" evidence="3">
    <location>
        <begin position="75"/>
        <end position="144"/>
    </location>
</feature>
<dbReference type="InterPro" id="IPR001172">
    <property type="entry name" value="FliN_T3SS_HrcQb"/>
</dbReference>
<dbReference type="GO" id="GO:0009425">
    <property type="term" value="C:bacterial-type flagellum basal body"/>
    <property type="evidence" value="ECO:0007669"/>
    <property type="project" value="InterPro"/>
</dbReference>
<dbReference type="GO" id="GO:0071973">
    <property type="term" value="P:bacterial-type flagellum-dependent cell motility"/>
    <property type="evidence" value="ECO:0007669"/>
    <property type="project" value="InterPro"/>
</dbReference>
<dbReference type="Gene3D" id="2.30.330.10">
    <property type="entry name" value="SpoA-like"/>
    <property type="match status" value="1"/>
</dbReference>
<dbReference type="PRINTS" id="PR00956">
    <property type="entry name" value="FLGMOTORFLIN"/>
</dbReference>
<protein>
    <submittedName>
        <fullName evidence="4">Type III secretion protein Q</fullName>
    </submittedName>
</protein>
<dbReference type="InterPro" id="IPR001543">
    <property type="entry name" value="FliN-like_C"/>
</dbReference>
<dbReference type="SUPFAM" id="SSF101801">
    <property type="entry name" value="Surface presentation of antigens (SPOA)"/>
    <property type="match status" value="1"/>
</dbReference>
<feature type="compositionally biased region" description="Acidic residues" evidence="2">
    <location>
        <begin position="1"/>
        <end position="19"/>
    </location>
</feature>
<evidence type="ECO:0000259" key="3">
    <source>
        <dbReference type="Pfam" id="PF01052"/>
    </source>
</evidence>
<dbReference type="EMBL" id="FNCO01000002">
    <property type="protein sequence ID" value="SDG65144.1"/>
    <property type="molecule type" value="Genomic_DNA"/>
</dbReference>
<dbReference type="GO" id="GO:0003774">
    <property type="term" value="F:cytoskeletal motor activity"/>
    <property type="evidence" value="ECO:0007669"/>
    <property type="project" value="InterPro"/>
</dbReference>
<dbReference type="InterPro" id="IPR036429">
    <property type="entry name" value="SpoA-like_sf"/>
</dbReference>
<dbReference type="STRING" id="89065.SAMN05216605_102694"/>
<evidence type="ECO:0000256" key="1">
    <source>
        <dbReference type="ARBA" id="ARBA00009226"/>
    </source>
</evidence>
<sequence length="147" mass="15955">MANETLYDEALEMSPDDEYETPRVDDEGYDDPAQRMHAESDWQAHEDEQPVDAPYLLDDGADDATIHASLTLDPLDQLPMALTLRCGVLSINLGDLRRVAAGTILEVSGVTPGHATLCHGERVVAEGELVDVEGRLGLQITRMASPA</sequence>
<organism evidence="4 5">
    <name type="scientific">Pseudomonas abietaniphila</name>
    <dbReference type="NCBI Taxonomy" id="89065"/>
    <lineage>
        <taxon>Bacteria</taxon>
        <taxon>Pseudomonadati</taxon>
        <taxon>Pseudomonadota</taxon>
        <taxon>Gammaproteobacteria</taxon>
        <taxon>Pseudomonadales</taxon>
        <taxon>Pseudomonadaceae</taxon>
        <taxon>Pseudomonas</taxon>
    </lineage>
</organism>
<dbReference type="Pfam" id="PF01052">
    <property type="entry name" value="FliMN_C"/>
    <property type="match status" value="1"/>
</dbReference>
<gene>
    <name evidence="4" type="ORF">SAMN05216605_102694</name>
</gene>
<accession>A0A1G7VZC8</accession>
<evidence type="ECO:0000256" key="2">
    <source>
        <dbReference type="SAM" id="MobiDB-lite"/>
    </source>
</evidence>
<proteinExistence type="inferred from homology"/>
<keyword evidence="5" id="KW-1185">Reference proteome</keyword>
<evidence type="ECO:0000313" key="5">
    <source>
        <dbReference type="Proteomes" id="UP000182894"/>
    </source>
</evidence>
<evidence type="ECO:0000313" key="4">
    <source>
        <dbReference type="EMBL" id="SDG65144.1"/>
    </source>
</evidence>
<dbReference type="OrthoDB" id="6516509at2"/>
<feature type="region of interest" description="Disordered" evidence="2">
    <location>
        <begin position="1"/>
        <end position="49"/>
    </location>
</feature>
<feature type="compositionally biased region" description="Basic and acidic residues" evidence="2">
    <location>
        <begin position="20"/>
        <end position="48"/>
    </location>
</feature>
<dbReference type="GO" id="GO:0006935">
    <property type="term" value="P:chemotaxis"/>
    <property type="evidence" value="ECO:0007669"/>
    <property type="project" value="InterPro"/>
</dbReference>
<comment type="similarity">
    <text evidence="1">Belongs to the FliN/MopA/SpaO family.</text>
</comment>
<name>A0A1G7VZC8_9PSED</name>
<reference evidence="5" key="1">
    <citation type="submission" date="2016-10" db="EMBL/GenBank/DDBJ databases">
        <authorList>
            <person name="Varghese N."/>
            <person name="Submissions S."/>
        </authorList>
    </citation>
    <scope>NUCLEOTIDE SEQUENCE [LARGE SCALE GENOMIC DNA]</scope>
    <source>
        <strain evidence="5">ATCC 700689</strain>
    </source>
</reference>
<dbReference type="Proteomes" id="UP000182894">
    <property type="component" value="Unassembled WGS sequence"/>
</dbReference>
<dbReference type="AlphaFoldDB" id="A0A1G7VZC8"/>